<gene>
    <name evidence="4" type="ORF">M9Y10_037130</name>
</gene>
<dbReference type="InterPro" id="IPR023796">
    <property type="entry name" value="Serpin_dom"/>
</dbReference>
<dbReference type="SUPFAM" id="SSF56574">
    <property type="entry name" value="Serpins"/>
    <property type="match status" value="1"/>
</dbReference>
<evidence type="ECO:0000259" key="3">
    <source>
        <dbReference type="SMART" id="SM00093"/>
    </source>
</evidence>
<feature type="domain" description="Serpin" evidence="3">
    <location>
        <begin position="13"/>
        <end position="375"/>
    </location>
</feature>
<dbReference type="PANTHER" id="PTHR11461:SF211">
    <property type="entry name" value="GH10112P-RELATED"/>
    <property type="match status" value="1"/>
</dbReference>
<dbReference type="InterPro" id="IPR042178">
    <property type="entry name" value="Serpin_sf_1"/>
</dbReference>
<dbReference type="Pfam" id="PF00079">
    <property type="entry name" value="Serpin"/>
    <property type="match status" value="1"/>
</dbReference>
<dbReference type="EMBL" id="JAPFFF010000062">
    <property type="protein sequence ID" value="KAK8837080.1"/>
    <property type="molecule type" value="Genomic_DNA"/>
</dbReference>
<dbReference type="InterPro" id="IPR042185">
    <property type="entry name" value="Serpin_sf_2"/>
</dbReference>
<sequence>MTQLVESLNKFSLETLQRTNTEDRKENTVFSPYSAFVCVAMSTPLFKNETRAEILKSLQIDVDQSQVETVLQQLRDLINKENTDKVSSSNRIWANQIFDFSPETFAPNEKILGIPIEKVQFPQPACDKINEEVNRTTKGMINKLVEPSDVGSDSAIVLLNAIYFKAEWEKKFDIDPSSNSPENKNFTLADGTKIHACMLRSFKRDLPYAEDDKFKVLSIPYLHNQYDFVIVLPKDNSASGYDELTKITYDQLNNNYLTKLRKRKVNIILPKFTFESKIQLNGIFQSLGLNKAFTDCAECADPKVSYYITSIIQKAKIILDENGTEAAAATGMMMRMRRAIQPDPIEEVFADHPFVYLLRNKTTNSILFEGFVKNPSS</sequence>
<dbReference type="SMART" id="SM00093">
    <property type="entry name" value="SERPIN"/>
    <property type="match status" value="1"/>
</dbReference>
<keyword evidence="5" id="KW-1185">Reference proteome</keyword>
<accession>A0ABR2GV36</accession>
<dbReference type="Gene3D" id="2.30.39.10">
    <property type="entry name" value="Alpha-1-antitrypsin, domain 1"/>
    <property type="match status" value="1"/>
</dbReference>
<dbReference type="PROSITE" id="PS00284">
    <property type="entry name" value="SERPIN"/>
    <property type="match status" value="1"/>
</dbReference>
<evidence type="ECO:0000256" key="2">
    <source>
        <dbReference type="RuleBase" id="RU000411"/>
    </source>
</evidence>
<protein>
    <recommendedName>
        <fullName evidence="3">Serpin domain-containing protein</fullName>
    </recommendedName>
</protein>
<reference evidence="4 5" key="1">
    <citation type="submission" date="2024-04" db="EMBL/GenBank/DDBJ databases">
        <title>Tritrichomonas musculus Genome.</title>
        <authorList>
            <person name="Alves-Ferreira E."/>
            <person name="Grigg M."/>
            <person name="Lorenzi H."/>
            <person name="Galac M."/>
        </authorList>
    </citation>
    <scope>NUCLEOTIDE SEQUENCE [LARGE SCALE GENOMIC DNA]</scope>
    <source>
        <strain evidence="4 5">EAF2021</strain>
    </source>
</reference>
<evidence type="ECO:0000256" key="1">
    <source>
        <dbReference type="ARBA" id="ARBA00009500"/>
    </source>
</evidence>
<dbReference type="InterPro" id="IPR023795">
    <property type="entry name" value="Serpin_CS"/>
</dbReference>
<proteinExistence type="inferred from homology"/>
<evidence type="ECO:0000313" key="5">
    <source>
        <dbReference type="Proteomes" id="UP001470230"/>
    </source>
</evidence>
<name>A0ABR2GV36_9EUKA</name>
<dbReference type="InterPro" id="IPR000215">
    <property type="entry name" value="Serpin_fam"/>
</dbReference>
<dbReference type="PANTHER" id="PTHR11461">
    <property type="entry name" value="SERINE PROTEASE INHIBITOR, SERPIN"/>
    <property type="match status" value="1"/>
</dbReference>
<comment type="caution">
    <text evidence="4">The sequence shown here is derived from an EMBL/GenBank/DDBJ whole genome shotgun (WGS) entry which is preliminary data.</text>
</comment>
<evidence type="ECO:0000313" key="4">
    <source>
        <dbReference type="EMBL" id="KAK8837080.1"/>
    </source>
</evidence>
<dbReference type="CDD" id="cd00172">
    <property type="entry name" value="serpin"/>
    <property type="match status" value="1"/>
</dbReference>
<organism evidence="4 5">
    <name type="scientific">Tritrichomonas musculus</name>
    <dbReference type="NCBI Taxonomy" id="1915356"/>
    <lineage>
        <taxon>Eukaryota</taxon>
        <taxon>Metamonada</taxon>
        <taxon>Parabasalia</taxon>
        <taxon>Tritrichomonadida</taxon>
        <taxon>Tritrichomonadidae</taxon>
        <taxon>Tritrichomonas</taxon>
    </lineage>
</organism>
<dbReference type="Proteomes" id="UP001470230">
    <property type="component" value="Unassembled WGS sequence"/>
</dbReference>
<dbReference type="Gene3D" id="3.30.497.10">
    <property type="entry name" value="Antithrombin, subunit I, domain 2"/>
    <property type="match status" value="1"/>
</dbReference>
<comment type="similarity">
    <text evidence="1 2">Belongs to the serpin family.</text>
</comment>
<dbReference type="InterPro" id="IPR036186">
    <property type="entry name" value="Serpin_sf"/>
</dbReference>